<proteinExistence type="predicted"/>
<feature type="non-terminal residue" evidence="1">
    <location>
        <position position="100"/>
    </location>
</feature>
<dbReference type="EMBL" id="BART01028752">
    <property type="protein sequence ID" value="GAG92837.1"/>
    <property type="molecule type" value="Genomic_DNA"/>
</dbReference>
<dbReference type="Gene3D" id="3.90.980.10">
    <property type="entry name" value="DNA primase, catalytic core, N-terminal domain"/>
    <property type="match status" value="1"/>
</dbReference>
<dbReference type="AlphaFoldDB" id="X1CIC2"/>
<comment type="caution">
    <text evidence="1">The sequence shown here is derived from an EMBL/GenBank/DDBJ whole genome shotgun (WGS) entry which is preliminary data.</text>
</comment>
<gene>
    <name evidence="1" type="ORF">S01H4_50611</name>
</gene>
<accession>X1CIC2</accession>
<sequence>MAIVSQNVIEKYVQICNENLKENTRVLALLKKYEVFENYIFENFCIGYSNGELIDLIGENKKLKEKLTEIVIIKKDKEIFKSCITVPIYDENKAVINIVG</sequence>
<dbReference type="InterPro" id="IPR037068">
    <property type="entry name" value="DNA_primase_core_N_sf"/>
</dbReference>
<organism evidence="1">
    <name type="scientific">marine sediment metagenome</name>
    <dbReference type="NCBI Taxonomy" id="412755"/>
    <lineage>
        <taxon>unclassified sequences</taxon>
        <taxon>metagenomes</taxon>
        <taxon>ecological metagenomes</taxon>
    </lineage>
</organism>
<protein>
    <submittedName>
        <fullName evidence="1">Uncharacterized protein</fullName>
    </submittedName>
</protein>
<reference evidence="1" key="1">
    <citation type="journal article" date="2014" name="Front. Microbiol.">
        <title>High frequency of phylogenetically diverse reductive dehalogenase-homologous genes in deep subseafloor sedimentary metagenomes.</title>
        <authorList>
            <person name="Kawai M."/>
            <person name="Futagami T."/>
            <person name="Toyoda A."/>
            <person name="Takaki Y."/>
            <person name="Nishi S."/>
            <person name="Hori S."/>
            <person name="Arai W."/>
            <person name="Tsubouchi T."/>
            <person name="Morono Y."/>
            <person name="Uchiyama I."/>
            <person name="Ito T."/>
            <person name="Fujiyama A."/>
            <person name="Inagaki F."/>
            <person name="Takami H."/>
        </authorList>
    </citation>
    <scope>NUCLEOTIDE SEQUENCE</scope>
    <source>
        <strain evidence="1">Expedition CK06-06</strain>
    </source>
</reference>
<evidence type="ECO:0000313" key="1">
    <source>
        <dbReference type="EMBL" id="GAG92837.1"/>
    </source>
</evidence>
<name>X1CIC2_9ZZZZ</name>